<feature type="domain" description="Reverse transcriptase" evidence="8">
    <location>
        <begin position="1"/>
        <end position="160"/>
    </location>
</feature>
<accession>A0A8S3GGF8</accession>
<feature type="non-terminal residue" evidence="9">
    <location>
        <position position="177"/>
    </location>
</feature>
<evidence type="ECO:0000256" key="3">
    <source>
        <dbReference type="ARBA" id="ARBA00022695"/>
    </source>
</evidence>
<name>A0A8S3GGF8_9BILA</name>
<dbReference type="GO" id="GO:0006508">
    <property type="term" value="P:proteolysis"/>
    <property type="evidence" value="ECO:0007669"/>
    <property type="project" value="UniProtKB-KW"/>
</dbReference>
<dbReference type="Pfam" id="PF00078">
    <property type="entry name" value="RVT_1"/>
    <property type="match status" value="1"/>
</dbReference>
<evidence type="ECO:0000259" key="8">
    <source>
        <dbReference type="PROSITE" id="PS50878"/>
    </source>
</evidence>
<dbReference type="GO" id="GO:0003964">
    <property type="term" value="F:RNA-directed DNA polymerase activity"/>
    <property type="evidence" value="ECO:0007669"/>
    <property type="project" value="UniProtKB-KW"/>
</dbReference>
<evidence type="ECO:0000256" key="7">
    <source>
        <dbReference type="ARBA" id="ARBA00022918"/>
    </source>
</evidence>
<dbReference type="FunFam" id="3.10.10.10:FF:000007">
    <property type="entry name" value="Retrovirus-related Pol polyprotein from transposon 17.6-like Protein"/>
    <property type="match status" value="1"/>
</dbReference>
<evidence type="ECO:0000256" key="5">
    <source>
        <dbReference type="ARBA" id="ARBA00022759"/>
    </source>
</evidence>
<dbReference type="PANTHER" id="PTHR24559">
    <property type="entry name" value="TRANSPOSON TY3-I GAG-POL POLYPROTEIN"/>
    <property type="match status" value="1"/>
</dbReference>
<reference evidence="9" key="1">
    <citation type="submission" date="2021-02" db="EMBL/GenBank/DDBJ databases">
        <authorList>
            <person name="Nowell W R."/>
        </authorList>
    </citation>
    <scope>NUCLEOTIDE SEQUENCE</scope>
</reference>
<dbReference type="SUPFAM" id="SSF56672">
    <property type="entry name" value="DNA/RNA polymerases"/>
    <property type="match status" value="1"/>
</dbReference>
<evidence type="ECO:0000256" key="1">
    <source>
        <dbReference type="ARBA" id="ARBA00022670"/>
    </source>
</evidence>
<dbReference type="InterPro" id="IPR043502">
    <property type="entry name" value="DNA/RNA_pol_sf"/>
</dbReference>
<keyword evidence="5" id="KW-0255">Endonuclease</keyword>
<dbReference type="GO" id="GO:0008233">
    <property type="term" value="F:peptidase activity"/>
    <property type="evidence" value="ECO:0007669"/>
    <property type="project" value="UniProtKB-KW"/>
</dbReference>
<gene>
    <name evidence="9" type="ORF">BYL167_LOCUS74493</name>
</gene>
<keyword evidence="3" id="KW-0548">Nucleotidyltransferase</keyword>
<proteinExistence type="predicted"/>
<dbReference type="Gene3D" id="3.30.70.270">
    <property type="match status" value="1"/>
</dbReference>
<sequence length="177" mass="20250">PKKDGSLRFCVDFRQLNSVTVRDVYPIPRIDDTLDQLRTAKYFTSMDLKSGFWQIELDEESRPKTAFVTHAGLYHFTVMPFGLTNAPATFQRLMDLVLGGLKWSCALVYLDDIIVYSPIFSSHLQHLESVLQQIQESGLTLHLSKCQFCKTKLRYLGHVVSQTGIEPDPEKIRAVRD</sequence>
<comment type="caution">
    <text evidence="9">The sequence shown here is derived from an EMBL/GenBank/DDBJ whole genome shotgun (WGS) entry which is preliminary data.</text>
</comment>
<dbReference type="InterPro" id="IPR053134">
    <property type="entry name" value="RNA-dir_DNA_polymerase"/>
</dbReference>
<keyword evidence="6" id="KW-0378">Hydrolase</keyword>
<dbReference type="InterPro" id="IPR043128">
    <property type="entry name" value="Rev_trsase/Diguanyl_cyclase"/>
</dbReference>
<dbReference type="CDD" id="cd01647">
    <property type="entry name" value="RT_LTR"/>
    <property type="match status" value="1"/>
</dbReference>
<dbReference type="EMBL" id="CAJOBH010265704">
    <property type="protein sequence ID" value="CAF5160755.1"/>
    <property type="molecule type" value="Genomic_DNA"/>
</dbReference>
<dbReference type="GO" id="GO:0004519">
    <property type="term" value="F:endonuclease activity"/>
    <property type="evidence" value="ECO:0007669"/>
    <property type="project" value="UniProtKB-KW"/>
</dbReference>
<organism evidence="9 10">
    <name type="scientific">Rotaria magnacalcarata</name>
    <dbReference type="NCBI Taxonomy" id="392030"/>
    <lineage>
        <taxon>Eukaryota</taxon>
        <taxon>Metazoa</taxon>
        <taxon>Spiralia</taxon>
        <taxon>Gnathifera</taxon>
        <taxon>Rotifera</taxon>
        <taxon>Eurotatoria</taxon>
        <taxon>Bdelloidea</taxon>
        <taxon>Philodinida</taxon>
        <taxon>Philodinidae</taxon>
        <taxon>Rotaria</taxon>
    </lineage>
</organism>
<evidence type="ECO:0000256" key="4">
    <source>
        <dbReference type="ARBA" id="ARBA00022722"/>
    </source>
</evidence>
<dbReference type="AlphaFoldDB" id="A0A8S3GGF8"/>
<keyword evidence="1" id="KW-0645">Protease</keyword>
<feature type="non-terminal residue" evidence="9">
    <location>
        <position position="1"/>
    </location>
</feature>
<dbReference type="PROSITE" id="PS50878">
    <property type="entry name" value="RT_POL"/>
    <property type="match status" value="1"/>
</dbReference>
<evidence type="ECO:0000313" key="9">
    <source>
        <dbReference type="EMBL" id="CAF5160755.1"/>
    </source>
</evidence>
<dbReference type="InterPro" id="IPR000477">
    <property type="entry name" value="RT_dom"/>
</dbReference>
<evidence type="ECO:0000313" key="10">
    <source>
        <dbReference type="Proteomes" id="UP000681967"/>
    </source>
</evidence>
<keyword evidence="7" id="KW-0695">RNA-directed DNA polymerase</keyword>
<keyword evidence="2" id="KW-0808">Transferase</keyword>
<dbReference type="PANTHER" id="PTHR24559:SF444">
    <property type="entry name" value="REVERSE TRANSCRIPTASE DOMAIN-CONTAINING PROTEIN"/>
    <property type="match status" value="1"/>
</dbReference>
<dbReference type="Proteomes" id="UP000681967">
    <property type="component" value="Unassembled WGS sequence"/>
</dbReference>
<evidence type="ECO:0000256" key="6">
    <source>
        <dbReference type="ARBA" id="ARBA00022801"/>
    </source>
</evidence>
<evidence type="ECO:0000256" key="2">
    <source>
        <dbReference type="ARBA" id="ARBA00022679"/>
    </source>
</evidence>
<dbReference type="Gene3D" id="3.10.10.10">
    <property type="entry name" value="HIV Type 1 Reverse Transcriptase, subunit A, domain 1"/>
    <property type="match status" value="1"/>
</dbReference>
<protein>
    <recommendedName>
        <fullName evidence="8">Reverse transcriptase domain-containing protein</fullName>
    </recommendedName>
</protein>
<keyword evidence="4" id="KW-0540">Nuclease</keyword>